<evidence type="ECO:0000259" key="1">
    <source>
        <dbReference type="Pfam" id="PF08410"/>
    </source>
</evidence>
<dbReference type="InterPro" id="IPR013619">
    <property type="entry name" value="DUF1737"/>
</dbReference>
<proteinExistence type="predicted"/>
<sequence>MTEATKTMKLYRYLTGPDDVSFCKRVSAALNRGWRLAGDPTLTFDPVKGRVICGQAIMKEVEGEWSDEVVLSDH</sequence>
<evidence type="ECO:0000313" key="3">
    <source>
        <dbReference type="Proteomes" id="UP001143330"/>
    </source>
</evidence>
<dbReference type="EMBL" id="BSFM01000002">
    <property type="protein sequence ID" value="GLK82403.1"/>
    <property type="molecule type" value="Genomic_DNA"/>
</dbReference>
<protein>
    <recommendedName>
        <fullName evidence="1">DUF1737 domain-containing protein</fullName>
    </recommendedName>
</protein>
<dbReference type="Pfam" id="PF08410">
    <property type="entry name" value="DUF1737"/>
    <property type="match status" value="1"/>
</dbReference>
<feature type="domain" description="DUF1737" evidence="1">
    <location>
        <begin position="8"/>
        <end position="60"/>
    </location>
</feature>
<gene>
    <name evidence="2" type="ORF">GCM10017653_04720</name>
</gene>
<dbReference type="AlphaFoldDB" id="A0A9W6JW04"/>
<reference evidence="2" key="1">
    <citation type="journal article" date="2014" name="Int. J. Syst. Evol. Microbiol.">
        <title>Complete genome sequence of Corynebacterium casei LMG S-19264T (=DSM 44701T), isolated from a smear-ripened cheese.</title>
        <authorList>
            <consortium name="US DOE Joint Genome Institute (JGI-PGF)"/>
            <person name="Walter F."/>
            <person name="Albersmeier A."/>
            <person name="Kalinowski J."/>
            <person name="Ruckert C."/>
        </authorList>
    </citation>
    <scope>NUCLEOTIDE SEQUENCE</scope>
    <source>
        <strain evidence="2">VKM B-2789</strain>
    </source>
</reference>
<name>A0A9W6JW04_9HYPH</name>
<comment type="caution">
    <text evidence="2">The sequence shown here is derived from an EMBL/GenBank/DDBJ whole genome shotgun (WGS) entry which is preliminary data.</text>
</comment>
<accession>A0A9W6JW04</accession>
<keyword evidence="3" id="KW-1185">Reference proteome</keyword>
<organism evidence="2 3">
    <name type="scientific">Ancylobacter defluvii</name>
    <dbReference type="NCBI Taxonomy" id="1282440"/>
    <lineage>
        <taxon>Bacteria</taxon>
        <taxon>Pseudomonadati</taxon>
        <taxon>Pseudomonadota</taxon>
        <taxon>Alphaproteobacteria</taxon>
        <taxon>Hyphomicrobiales</taxon>
        <taxon>Xanthobacteraceae</taxon>
        <taxon>Ancylobacter</taxon>
    </lineage>
</organism>
<evidence type="ECO:0000313" key="2">
    <source>
        <dbReference type="EMBL" id="GLK82403.1"/>
    </source>
</evidence>
<reference evidence="2" key="2">
    <citation type="submission" date="2023-01" db="EMBL/GenBank/DDBJ databases">
        <authorList>
            <person name="Sun Q."/>
            <person name="Evtushenko L."/>
        </authorList>
    </citation>
    <scope>NUCLEOTIDE SEQUENCE</scope>
    <source>
        <strain evidence="2">VKM B-2789</strain>
    </source>
</reference>
<dbReference type="Proteomes" id="UP001143330">
    <property type="component" value="Unassembled WGS sequence"/>
</dbReference>